<evidence type="ECO:0000256" key="1">
    <source>
        <dbReference type="SAM" id="MobiDB-lite"/>
    </source>
</evidence>
<protein>
    <submittedName>
        <fullName evidence="4">LOB domain-containing protein</fullName>
    </submittedName>
</protein>
<evidence type="ECO:0000259" key="2">
    <source>
        <dbReference type="Pfam" id="PF25340"/>
    </source>
</evidence>
<organism evidence="3 4">
    <name type="scientific">Globodera pallida</name>
    <name type="common">Potato cyst nematode worm</name>
    <name type="synonym">Heterodera pallida</name>
    <dbReference type="NCBI Taxonomy" id="36090"/>
    <lineage>
        <taxon>Eukaryota</taxon>
        <taxon>Metazoa</taxon>
        <taxon>Ecdysozoa</taxon>
        <taxon>Nematoda</taxon>
        <taxon>Chromadorea</taxon>
        <taxon>Rhabditida</taxon>
        <taxon>Tylenchina</taxon>
        <taxon>Tylenchomorpha</taxon>
        <taxon>Tylenchoidea</taxon>
        <taxon>Heteroderidae</taxon>
        <taxon>Heteroderinae</taxon>
        <taxon>Globodera</taxon>
    </lineage>
</organism>
<proteinExistence type="predicted"/>
<dbReference type="Proteomes" id="UP000050741">
    <property type="component" value="Unassembled WGS sequence"/>
</dbReference>
<dbReference type="GO" id="GO:0000978">
    <property type="term" value="F:RNA polymerase II cis-regulatory region sequence-specific DNA binding"/>
    <property type="evidence" value="ECO:0007669"/>
    <property type="project" value="TreeGrafter"/>
</dbReference>
<evidence type="ECO:0000313" key="4">
    <source>
        <dbReference type="WBParaSite" id="GPLIN_001314800"/>
    </source>
</evidence>
<reference evidence="4" key="2">
    <citation type="submission" date="2016-06" db="UniProtKB">
        <authorList>
            <consortium name="WormBaseParasite"/>
        </authorList>
    </citation>
    <scope>IDENTIFICATION</scope>
</reference>
<reference evidence="3" key="1">
    <citation type="submission" date="2014-05" db="EMBL/GenBank/DDBJ databases">
        <title>The genome and life-stage specific transcriptomes of Globodera pallida elucidate key aspects of plant parasitism by a cyst nematode.</title>
        <authorList>
            <person name="Cotton J.A."/>
            <person name="Lilley C.J."/>
            <person name="Jones L.M."/>
            <person name="Kikuchi T."/>
            <person name="Reid A.J."/>
            <person name="Thorpe P."/>
            <person name="Tsai I.J."/>
            <person name="Beasley H."/>
            <person name="Blok V."/>
            <person name="Cock P.J.A."/>
            <person name="Van den Akker S.E."/>
            <person name="Holroyd N."/>
            <person name="Hunt M."/>
            <person name="Mantelin S."/>
            <person name="Naghra H."/>
            <person name="Pain A."/>
            <person name="Palomares-Rius J.E."/>
            <person name="Zarowiecki M."/>
            <person name="Berriman M."/>
            <person name="Jones J.T."/>
            <person name="Urwin P.E."/>
        </authorList>
    </citation>
    <scope>NUCLEOTIDE SEQUENCE [LARGE SCALE GENOMIC DNA]</scope>
    <source>
        <strain evidence="3">Lindley</strain>
    </source>
</reference>
<dbReference type="GO" id="GO:0000981">
    <property type="term" value="F:DNA-binding transcription factor activity, RNA polymerase II-specific"/>
    <property type="evidence" value="ECO:0007669"/>
    <property type="project" value="TreeGrafter"/>
</dbReference>
<dbReference type="InterPro" id="IPR057321">
    <property type="entry name" value="RFX1-4/6/8-like_BCD"/>
</dbReference>
<dbReference type="InterPro" id="IPR039779">
    <property type="entry name" value="RFX-like"/>
</dbReference>
<dbReference type="PANTHER" id="PTHR12619">
    <property type="entry name" value="RFX TRANSCRIPTION FACTOR FAMILY"/>
    <property type="match status" value="1"/>
</dbReference>
<accession>A0A183CJU2</accession>
<sequence length="233" mass="25239">MTNFHLEKISEFCSSLVLRDFTLRSAASFGQFHLIRLLFDDYLSIAVERRLAQLNGQPAIALMAPEAIPTFLRPSPFALPMQPQQQHVTVPNTVPLYCSHPPPPTTVSMYAVVPANFPLPLPTTTTSSSSAIMAQQQPFFGGHHRPQSFHQNSPLHPFVDPLPPPGPEPPLDMLNGSEEAANASGDCRGGSGNGAIRYVGAGDCAAGDGGGRRRIKQEQDETVDEHEQCEMNG</sequence>
<dbReference type="Pfam" id="PF25340">
    <property type="entry name" value="BCD_RFX"/>
    <property type="match status" value="1"/>
</dbReference>
<evidence type="ECO:0000313" key="3">
    <source>
        <dbReference type="Proteomes" id="UP000050741"/>
    </source>
</evidence>
<dbReference type="PANTHER" id="PTHR12619:SF33">
    <property type="entry name" value="RFX, ISOFORM H"/>
    <property type="match status" value="1"/>
</dbReference>
<dbReference type="WBParaSite" id="GPLIN_001314800">
    <property type="protein sequence ID" value="GPLIN_001314800"/>
    <property type="gene ID" value="GPLIN_001314800"/>
</dbReference>
<feature type="domain" description="RFX1-4/6/8-like BCD" evidence="2">
    <location>
        <begin position="11"/>
        <end position="53"/>
    </location>
</feature>
<feature type="region of interest" description="Disordered" evidence="1">
    <location>
        <begin position="175"/>
        <end position="233"/>
    </location>
</feature>
<dbReference type="AlphaFoldDB" id="A0A183CJU2"/>
<name>A0A183CJU2_GLOPA</name>
<keyword evidence="3" id="KW-1185">Reference proteome</keyword>